<dbReference type="PRINTS" id="PR00987">
    <property type="entry name" value="TRNASYNTHGLU"/>
</dbReference>
<dbReference type="GO" id="GO:0005829">
    <property type="term" value="C:cytosol"/>
    <property type="evidence" value="ECO:0007669"/>
    <property type="project" value="TreeGrafter"/>
</dbReference>
<feature type="binding site" evidence="7">
    <location>
        <begin position="33"/>
        <end position="37"/>
    </location>
    <ligand>
        <name>L-glutamate</name>
        <dbReference type="ChEBI" id="CHEBI:29985"/>
    </ligand>
</feature>
<evidence type="ECO:0000313" key="11">
    <source>
        <dbReference type="Proteomes" id="UP000295341"/>
    </source>
</evidence>
<evidence type="ECO:0000256" key="2">
    <source>
        <dbReference type="ARBA" id="ARBA00022723"/>
    </source>
</evidence>
<feature type="binding site" evidence="7">
    <location>
        <position position="127"/>
    </location>
    <ligand>
        <name>Zn(2+)</name>
        <dbReference type="ChEBI" id="CHEBI:29105"/>
    </ligand>
</feature>
<dbReference type="GO" id="GO:0006424">
    <property type="term" value="P:glutamyl-tRNA aminoacylation"/>
    <property type="evidence" value="ECO:0007669"/>
    <property type="project" value="InterPro"/>
</dbReference>
<evidence type="ECO:0000256" key="5">
    <source>
        <dbReference type="ARBA" id="ARBA00022840"/>
    </source>
</evidence>
<keyword evidence="11" id="KW-1185">Reference proteome</keyword>
<sequence length="306" mass="33271">MQSSGSRCFLKLILRPLAHLHRPSIGMTRYVGRFAPTPSGALHFGSLVTALGSWLDARASGGSWLLRIDDLDTARVKAGADAQILHQLDEHGLNWDGIPRRQSEHLAEYQDAVERLQKVGLLYACRCTRAQLAAMIPQGQDDPEPIYPGTCRDAGLPDRDAALRFRVPSGSPISDFVVRRRDGAPAYQLACAVDEAAQGITDVVRGADLMSSGIRQQLLMQALGLPIPRYRHLPLVLDPSGRKLGKRNESRPLEAAEASANVAAALAVLGQAVPVEAQRLPVSDLTRAAIDRWRPDQIPSTPHKVT</sequence>
<feature type="domain" description="Glutamyl/glutaminyl-tRNA synthetase class Ib catalytic" evidence="9">
    <location>
        <begin position="171"/>
        <end position="251"/>
    </location>
</feature>
<dbReference type="EMBL" id="SOBT01000008">
    <property type="protein sequence ID" value="TDU32381.1"/>
    <property type="molecule type" value="Genomic_DNA"/>
</dbReference>
<dbReference type="SUPFAM" id="SSF52374">
    <property type="entry name" value="Nucleotidylyl transferase"/>
    <property type="match status" value="1"/>
</dbReference>
<evidence type="ECO:0000256" key="7">
    <source>
        <dbReference type="HAMAP-Rule" id="MF_01428"/>
    </source>
</evidence>
<evidence type="ECO:0000256" key="4">
    <source>
        <dbReference type="ARBA" id="ARBA00022833"/>
    </source>
</evidence>
<keyword evidence="6 7" id="KW-0030">Aminoacyl-tRNA synthetase</keyword>
<keyword evidence="3 7" id="KW-0547">Nucleotide-binding</keyword>
<evidence type="ECO:0000256" key="3">
    <source>
        <dbReference type="ARBA" id="ARBA00022741"/>
    </source>
</evidence>
<proteinExistence type="inferred from homology"/>
<feature type="binding site" evidence="7">
    <location>
        <position position="246"/>
    </location>
    <ligand>
        <name>ATP</name>
        <dbReference type="ChEBI" id="CHEBI:30616"/>
    </ligand>
</feature>
<feature type="binding site" evidence="7">
    <location>
        <position position="151"/>
    </location>
    <ligand>
        <name>Zn(2+)</name>
        <dbReference type="ChEBI" id="CHEBI:29105"/>
    </ligand>
</feature>
<feature type="binding site" evidence="7">
    <location>
        <position position="187"/>
    </location>
    <ligand>
        <name>L-glutamate</name>
        <dbReference type="ChEBI" id="CHEBI:29985"/>
    </ligand>
</feature>
<comment type="function">
    <text evidence="7">Catalyzes the tRNA-independent activation of glutamate in presence of ATP and the subsequent transfer of glutamate onto a tRNA(Asp). Glutamate is transferred on the 2-amino-5-(4,5-dihydroxy-2-cyclopenten-1-yl) moiety of the queuosine in the wobble position of the QUC anticodon.</text>
</comment>
<accession>A0A4R7PFH2</accession>
<evidence type="ECO:0000256" key="6">
    <source>
        <dbReference type="ARBA" id="ARBA00023146"/>
    </source>
</evidence>
<organism evidence="10 11">
    <name type="scientific">Panacagrimonas perspica</name>
    <dbReference type="NCBI Taxonomy" id="381431"/>
    <lineage>
        <taxon>Bacteria</taxon>
        <taxon>Pseudomonadati</taxon>
        <taxon>Pseudomonadota</taxon>
        <taxon>Gammaproteobacteria</taxon>
        <taxon>Nevskiales</taxon>
        <taxon>Nevskiaceae</taxon>
        <taxon>Panacagrimonas</taxon>
    </lineage>
</organism>
<feature type="domain" description="Glutamyl/glutaminyl-tRNA synthetase class Ib catalytic" evidence="9">
    <location>
        <begin position="33"/>
        <end position="135"/>
    </location>
</feature>
<dbReference type="GO" id="GO:0008270">
    <property type="term" value="F:zinc ion binding"/>
    <property type="evidence" value="ECO:0007669"/>
    <property type="project" value="UniProtKB-UniRule"/>
</dbReference>
<dbReference type="AlphaFoldDB" id="A0A4R7PFH2"/>
<feature type="binding site" evidence="7">
    <location>
        <position position="69"/>
    </location>
    <ligand>
        <name>L-glutamate</name>
        <dbReference type="ChEBI" id="CHEBI:29985"/>
    </ligand>
</feature>
<evidence type="ECO:0000256" key="8">
    <source>
        <dbReference type="RuleBase" id="RU363037"/>
    </source>
</evidence>
<dbReference type="InterPro" id="IPR049940">
    <property type="entry name" value="GluQ/Sye"/>
</dbReference>
<protein>
    <recommendedName>
        <fullName evidence="7">Glutamyl-Q tRNA(Asp) synthetase</fullName>
        <shortName evidence="7">Glu-Q-RSs</shortName>
        <ecNumber evidence="7">6.1.1.-</ecNumber>
    </recommendedName>
</protein>
<feature type="binding site" evidence="7">
    <location>
        <position position="205"/>
    </location>
    <ligand>
        <name>L-glutamate</name>
        <dbReference type="ChEBI" id="CHEBI:29985"/>
    </ligand>
</feature>
<dbReference type="Pfam" id="PF00749">
    <property type="entry name" value="tRNA-synt_1c"/>
    <property type="match status" value="2"/>
</dbReference>
<keyword evidence="4 7" id="KW-0862">Zinc</keyword>
<dbReference type="InterPro" id="IPR014729">
    <property type="entry name" value="Rossmann-like_a/b/a_fold"/>
</dbReference>
<dbReference type="InterPro" id="IPR022380">
    <property type="entry name" value="Glu-Q_tRNA(Asp)_Synthase"/>
</dbReference>
<feature type="binding site" evidence="7">
    <location>
        <position position="147"/>
    </location>
    <ligand>
        <name>Zn(2+)</name>
        <dbReference type="ChEBI" id="CHEBI:29105"/>
    </ligand>
</feature>
<reference evidence="10 11" key="1">
    <citation type="submission" date="2019-03" db="EMBL/GenBank/DDBJ databases">
        <title>Genomic Encyclopedia of Type Strains, Phase IV (KMG-IV): sequencing the most valuable type-strain genomes for metagenomic binning, comparative biology and taxonomic classification.</title>
        <authorList>
            <person name="Goeker M."/>
        </authorList>
    </citation>
    <scope>NUCLEOTIDE SEQUENCE [LARGE SCALE GENOMIC DNA]</scope>
    <source>
        <strain evidence="10 11">DSM 26377</strain>
    </source>
</reference>
<keyword evidence="8" id="KW-0648">Protein biosynthesis</keyword>
<keyword evidence="5 7" id="KW-0067">ATP-binding</keyword>
<feature type="short sequence motif" description="'KMSKS' region" evidence="7">
    <location>
        <begin position="243"/>
        <end position="247"/>
    </location>
</feature>
<dbReference type="NCBIfam" id="NF004314">
    <property type="entry name" value="PRK05710.1-3"/>
    <property type="match status" value="1"/>
</dbReference>
<evidence type="ECO:0000259" key="9">
    <source>
        <dbReference type="Pfam" id="PF00749"/>
    </source>
</evidence>
<dbReference type="Gene3D" id="3.40.50.620">
    <property type="entry name" value="HUPs"/>
    <property type="match status" value="1"/>
</dbReference>
<keyword evidence="2 7" id="KW-0479">Metal-binding</keyword>
<feature type="short sequence motif" description="'HIGH' region" evidence="7">
    <location>
        <begin position="36"/>
        <end position="46"/>
    </location>
</feature>
<feature type="binding site" evidence="7">
    <location>
        <position position="125"/>
    </location>
    <ligand>
        <name>Zn(2+)</name>
        <dbReference type="ChEBI" id="CHEBI:29105"/>
    </ligand>
</feature>
<gene>
    <name evidence="7" type="primary">gluQ</name>
    <name evidence="10" type="ORF">DFR24_1775</name>
</gene>
<dbReference type="PANTHER" id="PTHR43311">
    <property type="entry name" value="GLUTAMATE--TRNA LIGASE"/>
    <property type="match status" value="1"/>
</dbReference>
<comment type="cofactor">
    <cofactor evidence="7">
        <name>Zn(2+)</name>
        <dbReference type="ChEBI" id="CHEBI:29105"/>
    </cofactor>
    <text evidence="7">Binds 1 zinc ion per subunit.</text>
</comment>
<dbReference type="HAMAP" id="MF_01428">
    <property type="entry name" value="Glu_Q_tRNA_synth"/>
    <property type="match status" value="1"/>
</dbReference>
<dbReference type="Proteomes" id="UP000295341">
    <property type="component" value="Unassembled WGS sequence"/>
</dbReference>
<dbReference type="InterPro" id="IPR020058">
    <property type="entry name" value="Glu/Gln-tRNA-synth_Ib_cat-dom"/>
</dbReference>
<dbReference type="GO" id="GO:0006400">
    <property type="term" value="P:tRNA modification"/>
    <property type="evidence" value="ECO:0007669"/>
    <property type="project" value="InterPro"/>
</dbReference>
<name>A0A4R7PFH2_9GAMM</name>
<comment type="caution">
    <text evidence="10">The sequence shown here is derived from an EMBL/GenBank/DDBJ whole genome shotgun (WGS) entry which is preliminary data.</text>
</comment>
<dbReference type="OrthoDB" id="9807503at2"/>
<dbReference type="PANTHER" id="PTHR43311:SF1">
    <property type="entry name" value="GLUTAMYL-Q TRNA(ASP) SYNTHETASE"/>
    <property type="match status" value="1"/>
</dbReference>
<dbReference type="GO" id="GO:0005524">
    <property type="term" value="F:ATP binding"/>
    <property type="evidence" value="ECO:0007669"/>
    <property type="project" value="UniProtKB-KW"/>
</dbReference>
<dbReference type="GO" id="GO:0004818">
    <property type="term" value="F:glutamate-tRNA ligase activity"/>
    <property type="evidence" value="ECO:0007669"/>
    <property type="project" value="TreeGrafter"/>
</dbReference>
<dbReference type="InterPro" id="IPR000924">
    <property type="entry name" value="Glu/Gln-tRNA-synth"/>
</dbReference>
<keyword evidence="1 7" id="KW-0436">Ligase</keyword>
<dbReference type="EC" id="6.1.1.-" evidence="7"/>
<evidence type="ECO:0000313" key="10">
    <source>
        <dbReference type="EMBL" id="TDU32381.1"/>
    </source>
</evidence>
<comment type="similarity">
    <text evidence="7">Belongs to the class-I aminoacyl-tRNA synthetase family. GluQ subfamily.</text>
</comment>
<evidence type="ECO:0000256" key="1">
    <source>
        <dbReference type="ARBA" id="ARBA00022598"/>
    </source>
</evidence>